<dbReference type="GO" id="GO:0016787">
    <property type="term" value="F:hydrolase activity"/>
    <property type="evidence" value="ECO:0007669"/>
    <property type="project" value="InterPro"/>
</dbReference>
<organism evidence="2">
    <name type="scientific">Clandestinovirus</name>
    <dbReference type="NCBI Taxonomy" id="2831644"/>
    <lineage>
        <taxon>Viruses</taxon>
    </lineage>
</organism>
<evidence type="ECO:0000259" key="1">
    <source>
        <dbReference type="Pfam" id="PF00149"/>
    </source>
</evidence>
<dbReference type="Gene3D" id="3.60.21.10">
    <property type="match status" value="1"/>
</dbReference>
<dbReference type="SUPFAM" id="SSF56300">
    <property type="entry name" value="Metallo-dependent phosphatases"/>
    <property type="match status" value="1"/>
</dbReference>
<dbReference type="Pfam" id="PF00149">
    <property type="entry name" value="Metallophos"/>
    <property type="match status" value="1"/>
</dbReference>
<protein>
    <submittedName>
        <fullName evidence="2">Metallophosphoesterase</fullName>
    </submittedName>
</protein>
<dbReference type="EMBL" id="MZ420154">
    <property type="protein sequence ID" value="QYA18488.1"/>
    <property type="molecule type" value="Genomic_DNA"/>
</dbReference>
<dbReference type="PANTHER" id="PTHR37844:SF1">
    <property type="entry name" value="CALCINEURIN-LIKE PHOSPHOESTERASE DOMAIN-CONTAINING PROTEIN"/>
    <property type="match status" value="1"/>
</dbReference>
<proteinExistence type="predicted"/>
<name>A0A8F8PJZ8_9VIRU</name>
<dbReference type="PANTHER" id="PTHR37844">
    <property type="entry name" value="SER/THR PROTEIN PHOSPHATASE SUPERFAMILY (AFU_ORTHOLOGUE AFUA_1G14840)"/>
    <property type="match status" value="1"/>
</dbReference>
<gene>
    <name evidence="2" type="ORF">KOM_12_219</name>
</gene>
<evidence type="ECO:0000313" key="2">
    <source>
        <dbReference type="EMBL" id="QYA18488.1"/>
    </source>
</evidence>
<feature type="domain" description="Calcineurin-like phosphoesterase" evidence="1">
    <location>
        <begin position="18"/>
        <end position="249"/>
    </location>
</feature>
<dbReference type="InterPro" id="IPR004843">
    <property type="entry name" value="Calcineurin-like_PHP"/>
</dbReference>
<sequence length="309" mass="35542">MEADIDTRNWTPVLDFQFVSDLHLEFYDCTHSKKWPKVPALASLLIIAGDLGRVNQPQYFAFLKDVSARFRHVILVPGNHEYYQAHKPTHTINDVDELLKDMETSLPNVHLLNRKSVIIDNVKFIGATLWTGCPPEHRQTVQSGLNDYQLIYKDKGTGDDVTRRDWKKVTVDDTVDRHRYDLAFIKDEINNATLPTVVITHHCPTREHIALKYRNEGALNHGYHTPLEDNPEFVFKKPVVAWINGHSHSACNFTKTFDGHQVLFLMNCRGYPHEVVEGYSAERIGIIYKSDTDEFKAEETVSNDEIDDL</sequence>
<reference evidence="2" key="1">
    <citation type="submission" date="2021-06" db="EMBL/GenBank/DDBJ databases">
        <authorList>
            <person name="Rolland C."/>
        </authorList>
    </citation>
    <scope>NUCLEOTIDE SEQUENCE</scope>
    <source>
        <strain evidence="2">347.936635</strain>
    </source>
</reference>
<dbReference type="InterPro" id="IPR029052">
    <property type="entry name" value="Metallo-depent_PP-like"/>
</dbReference>
<accession>A0A8F8PJZ8</accession>